<feature type="transmembrane region" description="Helical" evidence="7">
    <location>
        <begin position="7"/>
        <end position="25"/>
    </location>
</feature>
<feature type="transmembrane region" description="Helical" evidence="7">
    <location>
        <begin position="333"/>
        <end position="353"/>
    </location>
</feature>
<accession>A0A0F3INH8</accession>
<keyword evidence="3" id="KW-1003">Cell membrane</keyword>
<feature type="transmembrane region" description="Helical" evidence="7">
    <location>
        <begin position="208"/>
        <end position="228"/>
    </location>
</feature>
<gene>
    <name evidence="8" type="ORF">VZ95_20260</name>
</gene>
<protein>
    <recommendedName>
        <fullName evidence="10">Major facilitator superfamily (MFS) profile domain-containing protein</fullName>
    </recommendedName>
</protein>
<evidence type="ECO:0000313" key="9">
    <source>
        <dbReference type="Proteomes" id="UP000033774"/>
    </source>
</evidence>
<evidence type="ECO:0000256" key="3">
    <source>
        <dbReference type="ARBA" id="ARBA00022475"/>
    </source>
</evidence>
<dbReference type="AlphaFoldDB" id="A0A0F3INH8"/>
<feature type="transmembrane region" description="Helical" evidence="7">
    <location>
        <begin position="240"/>
        <end position="262"/>
    </location>
</feature>
<dbReference type="GO" id="GO:0022857">
    <property type="term" value="F:transmembrane transporter activity"/>
    <property type="evidence" value="ECO:0007669"/>
    <property type="project" value="InterPro"/>
</dbReference>
<feature type="transmembrane region" description="Helical" evidence="7">
    <location>
        <begin position="130"/>
        <end position="149"/>
    </location>
</feature>
<keyword evidence="2" id="KW-0813">Transport</keyword>
<keyword evidence="5 7" id="KW-1133">Transmembrane helix</keyword>
<dbReference type="InterPro" id="IPR036259">
    <property type="entry name" value="MFS_trans_sf"/>
</dbReference>
<feature type="transmembrane region" description="Helical" evidence="7">
    <location>
        <begin position="37"/>
        <end position="58"/>
    </location>
</feature>
<keyword evidence="6 7" id="KW-0472">Membrane</keyword>
<dbReference type="InterPro" id="IPR050171">
    <property type="entry name" value="MFS_Transporters"/>
</dbReference>
<evidence type="ECO:0008006" key="10">
    <source>
        <dbReference type="Google" id="ProtNLM"/>
    </source>
</evidence>
<dbReference type="Pfam" id="PF07690">
    <property type="entry name" value="MFS_1"/>
    <property type="match status" value="1"/>
</dbReference>
<comment type="caution">
    <text evidence="8">The sequence shown here is derived from an EMBL/GenBank/DDBJ whole genome shotgun (WGS) entry which is preliminary data.</text>
</comment>
<reference evidence="8 9" key="1">
    <citation type="submission" date="2015-03" db="EMBL/GenBank/DDBJ databases">
        <title>Draft genome sequence of Elstera litoralis.</title>
        <authorList>
            <person name="Rahalkar M.C."/>
            <person name="Dhakephalkar P.K."/>
            <person name="Pore S.D."/>
            <person name="Arora P."/>
            <person name="Kapse N.G."/>
            <person name="Pandit P.S."/>
        </authorList>
    </citation>
    <scope>NUCLEOTIDE SEQUENCE [LARGE SCALE GENOMIC DNA]</scope>
    <source>
        <strain evidence="8 9">Dia-1</strain>
    </source>
</reference>
<dbReference type="Gene3D" id="1.20.1250.20">
    <property type="entry name" value="MFS general substrate transporter like domains"/>
    <property type="match status" value="1"/>
</dbReference>
<feature type="transmembrane region" description="Helical" evidence="7">
    <location>
        <begin position="269"/>
        <end position="287"/>
    </location>
</feature>
<keyword evidence="4 7" id="KW-0812">Transmembrane</keyword>
<evidence type="ECO:0000256" key="4">
    <source>
        <dbReference type="ARBA" id="ARBA00022692"/>
    </source>
</evidence>
<feature type="transmembrane region" description="Helical" evidence="7">
    <location>
        <begin position="293"/>
        <end position="312"/>
    </location>
</feature>
<name>A0A0F3INH8_9PROT</name>
<evidence type="ECO:0000256" key="5">
    <source>
        <dbReference type="ARBA" id="ARBA00022989"/>
    </source>
</evidence>
<dbReference type="InterPro" id="IPR011701">
    <property type="entry name" value="MFS"/>
</dbReference>
<dbReference type="Proteomes" id="UP000033774">
    <property type="component" value="Unassembled WGS sequence"/>
</dbReference>
<proteinExistence type="predicted"/>
<evidence type="ECO:0000256" key="7">
    <source>
        <dbReference type="SAM" id="Phobius"/>
    </source>
</evidence>
<evidence type="ECO:0000256" key="6">
    <source>
        <dbReference type="ARBA" id="ARBA00023136"/>
    </source>
</evidence>
<keyword evidence="9" id="KW-1185">Reference proteome</keyword>
<dbReference type="SUPFAM" id="SSF103473">
    <property type="entry name" value="MFS general substrate transporter"/>
    <property type="match status" value="1"/>
</dbReference>
<sequence length="394" mass="42746">MHIIVRRCGSAITYALFISIYFNFLQDQLGWDADSASLFYSFLLFSNQVFALPAGIFGDRFGFKPMMVVGCIIDAICYLALATSPGVFVAISAAVGIGIGGCLFSTNARAELLTASHGNKREAARQQGRFLRWTNVGSLIGPVLGLLVLQHNNYTLALSVSAAFEVALSIPLILGWLRGGTREKSSKITKLTLLDIGPQRKSFIKLHLWAFIPVGLASSAPILFPYIFTNVVSSPDDNSIAQLIRNIVVIVLQSWASQALLIEGKLSRILIACSMLTFCIFILAFLFPYNSMIFGLSALFGLIQVFTTTAIYNGIVLIGSTERQATFFGASKLLLSASTFIVLQAIPLLMIWLSQNIQPLSGVPLHSVQLVIGMLVLGCIAVISHSGRLQKDES</sequence>
<feature type="transmembrane region" description="Helical" evidence="7">
    <location>
        <begin position="155"/>
        <end position="177"/>
    </location>
</feature>
<dbReference type="EMBL" id="LAJY01000858">
    <property type="protein sequence ID" value="KJV07104.1"/>
    <property type="molecule type" value="Genomic_DNA"/>
</dbReference>
<feature type="transmembrane region" description="Helical" evidence="7">
    <location>
        <begin position="365"/>
        <end position="384"/>
    </location>
</feature>
<dbReference type="PANTHER" id="PTHR23517">
    <property type="entry name" value="RESISTANCE PROTEIN MDTM, PUTATIVE-RELATED-RELATED"/>
    <property type="match status" value="1"/>
</dbReference>
<comment type="subcellular location">
    <subcellularLocation>
        <location evidence="1">Cell membrane</location>
        <topology evidence="1">Multi-pass membrane protein</topology>
    </subcellularLocation>
</comment>
<organism evidence="8 9">
    <name type="scientific">Elstera litoralis</name>
    <dbReference type="NCBI Taxonomy" id="552518"/>
    <lineage>
        <taxon>Bacteria</taxon>
        <taxon>Pseudomonadati</taxon>
        <taxon>Pseudomonadota</taxon>
        <taxon>Alphaproteobacteria</taxon>
        <taxon>Rhodospirillales</taxon>
        <taxon>Rhodospirillaceae</taxon>
        <taxon>Elstera</taxon>
    </lineage>
</organism>
<evidence type="ECO:0000256" key="2">
    <source>
        <dbReference type="ARBA" id="ARBA00022448"/>
    </source>
</evidence>
<evidence type="ECO:0000313" key="8">
    <source>
        <dbReference type="EMBL" id="KJV07104.1"/>
    </source>
</evidence>
<feature type="transmembrane region" description="Helical" evidence="7">
    <location>
        <begin position="87"/>
        <end position="110"/>
    </location>
</feature>
<dbReference type="GO" id="GO:0005886">
    <property type="term" value="C:plasma membrane"/>
    <property type="evidence" value="ECO:0007669"/>
    <property type="project" value="UniProtKB-SubCell"/>
</dbReference>
<evidence type="ECO:0000256" key="1">
    <source>
        <dbReference type="ARBA" id="ARBA00004651"/>
    </source>
</evidence>
<feature type="transmembrane region" description="Helical" evidence="7">
    <location>
        <begin position="65"/>
        <end position="81"/>
    </location>
</feature>